<protein>
    <recommendedName>
        <fullName evidence="3">Nucleotidyl transferase AbiEii toxin, Type IV TA system</fullName>
    </recommendedName>
</protein>
<evidence type="ECO:0008006" key="3">
    <source>
        <dbReference type="Google" id="ProtNLM"/>
    </source>
</evidence>
<dbReference type="EMBL" id="FNPE01000001">
    <property type="protein sequence ID" value="SDX80198.1"/>
    <property type="molecule type" value="Genomic_DNA"/>
</dbReference>
<accession>A0A1H3EQ03</accession>
<evidence type="ECO:0000313" key="1">
    <source>
        <dbReference type="EMBL" id="SDX80198.1"/>
    </source>
</evidence>
<dbReference type="Proteomes" id="UP000183417">
    <property type="component" value="Unassembled WGS sequence"/>
</dbReference>
<sequence>MTAGEPQSANDYDDRTTAAVKSVLIEIGQILGSYKGRYAVVGGAVPWLLLNQNDMRHVGTLDVDLSLDAAALGGGEYAHLIESLKSHGYEQRESLRRFQLVRQIDARDGGPLIDVIVDFLRPRDAVTAKNDPPLVDNFAVQRASGAELALRFCEFIPISGAMPNGGTNRVEVAVCSIPALLAMKGHAIHGRYKHKDAYTSTTASVTTLAALTRWLQPAGHCLITRRASPDTDSLPGSLILPMDSDPPASGGSLRKAGRWGNALRTSGSLTPLDRCMHGCAR</sequence>
<evidence type="ECO:0000313" key="2">
    <source>
        <dbReference type="Proteomes" id="UP000183417"/>
    </source>
</evidence>
<gene>
    <name evidence="1" type="ORF">SAMN05421547_101290</name>
</gene>
<dbReference type="AlphaFoldDB" id="A0A1H3EQ03"/>
<organism evidence="1 2">
    <name type="scientific">Delftia lacustris</name>
    <dbReference type="NCBI Taxonomy" id="558537"/>
    <lineage>
        <taxon>Bacteria</taxon>
        <taxon>Pseudomonadati</taxon>
        <taxon>Pseudomonadota</taxon>
        <taxon>Betaproteobacteria</taxon>
        <taxon>Burkholderiales</taxon>
        <taxon>Comamonadaceae</taxon>
        <taxon>Delftia</taxon>
    </lineage>
</organism>
<proteinExistence type="predicted"/>
<name>A0A1H3EQ03_9BURK</name>
<reference evidence="1 2" key="1">
    <citation type="submission" date="2016-10" db="EMBL/GenBank/DDBJ databases">
        <authorList>
            <person name="de Groot N.N."/>
        </authorList>
    </citation>
    <scope>NUCLEOTIDE SEQUENCE [LARGE SCALE GENOMIC DNA]</scope>
    <source>
        <strain evidence="1 2">LMG 24775</strain>
    </source>
</reference>